<keyword evidence="2" id="KW-0812">Transmembrane</keyword>
<dbReference type="PANTHER" id="PTHR43000">
    <property type="entry name" value="DTDP-D-GLUCOSE 4,6-DEHYDRATASE-RELATED"/>
    <property type="match status" value="1"/>
</dbReference>
<comment type="caution">
    <text evidence="4">The sequence shown here is derived from an EMBL/GenBank/DDBJ whole genome shotgun (WGS) entry which is preliminary data.</text>
</comment>
<dbReference type="InterPro" id="IPR036291">
    <property type="entry name" value="NAD(P)-bd_dom_sf"/>
</dbReference>
<dbReference type="AlphaFoldDB" id="A0A1F8F6P2"/>
<dbReference type="SUPFAM" id="SSF51735">
    <property type="entry name" value="NAD(P)-binding Rossmann-fold domains"/>
    <property type="match status" value="1"/>
</dbReference>
<dbReference type="InterPro" id="IPR001509">
    <property type="entry name" value="Epimerase_deHydtase"/>
</dbReference>
<keyword evidence="2" id="KW-1133">Transmembrane helix</keyword>
<accession>A0A1F8F6P2</accession>
<reference evidence="4 5" key="1">
    <citation type="journal article" date="2016" name="Nat. Commun.">
        <title>Thousands of microbial genomes shed light on interconnected biogeochemical processes in an aquifer system.</title>
        <authorList>
            <person name="Anantharaman K."/>
            <person name="Brown C.T."/>
            <person name="Hug L.A."/>
            <person name="Sharon I."/>
            <person name="Castelle C.J."/>
            <person name="Probst A.J."/>
            <person name="Thomas B.C."/>
            <person name="Singh A."/>
            <person name="Wilkins M.J."/>
            <person name="Karaoz U."/>
            <person name="Brodie E.L."/>
            <person name="Williams K.H."/>
            <person name="Hubbard S.S."/>
            <person name="Banfield J.F."/>
        </authorList>
    </citation>
    <scope>NUCLEOTIDE SEQUENCE [LARGE SCALE GENOMIC DNA]</scope>
</reference>
<comment type="similarity">
    <text evidence="1">Belongs to the NAD(P)-dependent epimerase/dehydratase family.</text>
</comment>
<protein>
    <recommendedName>
        <fullName evidence="3">NAD-dependent epimerase/dehydratase domain-containing protein</fullName>
    </recommendedName>
</protein>
<sequence>MDDRLYSSNWNEAEVAVTKRLIGPILILGASGFIGAKLFFNLSQCRDDVFGCSKNISTNWRFHYYNWQNLERVDITSHREVSQILQRVQPKTIFNLSSYGGHAHQTDIGQIHQVNYIGTSNILESLRDIDFCAFVQAGSSSEYGLNSAGPKENDELAPNSVYAASKIGAYYLMKYYSQVFNFPAMHLRLYSIYGPWQERKTLMPVMISYCMENKWPPLVDSDASHDFVYVDDCAYAFVKAAIALYEKKGFGKAVNIATGTRTTTKDLVVKFKEIFNVTPIPIFGSMSNRERDLINWYGNPKLARKLLGWNYRTSLENGLRLIFEWEKQFKKTA</sequence>
<name>A0A1F8F6P2_9BACT</name>
<keyword evidence="2" id="KW-0472">Membrane</keyword>
<dbReference type="Gene3D" id="3.90.25.10">
    <property type="entry name" value="UDP-galactose 4-epimerase, domain 1"/>
    <property type="match status" value="1"/>
</dbReference>
<dbReference type="Proteomes" id="UP000178908">
    <property type="component" value="Unassembled WGS sequence"/>
</dbReference>
<dbReference type="EMBL" id="MGJO01000061">
    <property type="protein sequence ID" value="OGN07926.1"/>
    <property type="molecule type" value="Genomic_DNA"/>
</dbReference>
<dbReference type="Pfam" id="PF01370">
    <property type="entry name" value="Epimerase"/>
    <property type="match status" value="1"/>
</dbReference>
<feature type="domain" description="NAD-dependent epimerase/dehydratase" evidence="3">
    <location>
        <begin position="25"/>
        <end position="257"/>
    </location>
</feature>
<dbReference type="Gene3D" id="3.40.50.720">
    <property type="entry name" value="NAD(P)-binding Rossmann-like Domain"/>
    <property type="match status" value="1"/>
</dbReference>
<evidence type="ECO:0000256" key="2">
    <source>
        <dbReference type="SAM" id="Phobius"/>
    </source>
</evidence>
<evidence type="ECO:0000256" key="1">
    <source>
        <dbReference type="ARBA" id="ARBA00007637"/>
    </source>
</evidence>
<feature type="transmembrane region" description="Helical" evidence="2">
    <location>
        <begin position="21"/>
        <end position="40"/>
    </location>
</feature>
<proteinExistence type="inferred from homology"/>
<evidence type="ECO:0000313" key="4">
    <source>
        <dbReference type="EMBL" id="OGN07926.1"/>
    </source>
</evidence>
<evidence type="ECO:0000259" key="3">
    <source>
        <dbReference type="Pfam" id="PF01370"/>
    </source>
</evidence>
<evidence type="ECO:0000313" key="5">
    <source>
        <dbReference type="Proteomes" id="UP000178908"/>
    </source>
</evidence>
<organism evidence="4 5">
    <name type="scientific">Candidatus Yanofskybacteria bacterium RIFCSPHIGHO2_02_FULL_39_10</name>
    <dbReference type="NCBI Taxonomy" id="1802674"/>
    <lineage>
        <taxon>Bacteria</taxon>
        <taxon>Candidatus Yanofskyibacteriota</taxon>
    </lineage>
</organism>
<gene>
    <name evidence="4" type="ORF">A3C61_03370</name>
</gene>